<sequence length="446" mass="46331">MGQYFGTDGVRGVANDDITPELALGIGRALVRTLREEGAPRPRIIVGRDPRASGEMLESAVAAGVCSAGGDAVVLDVLPTPGVAYLVSTLGANAGVMISASHNPVADNGIKLIGPTGHKLTDEEEDRIEELLQRFDSDRPTGTRIGRKRHVPGAVEAYVAHLVAAADGIDLRDLHIVLDCANGAASSVGPTVLRRLGAQVTAIAAIPDGTNINDGVGSNHPEHLAKAVVAHGADLGIAHDGDADRIVACTAEGDIVDGDQLLAILAAHEQSLTGLDGVVTTVMTNLGFMHCMERLGIDVIQTKVGDRYVLEGMQASGYRLGGEQSGHLIASDHATTGDGVLSAVLLLRAMAAQKATLAELASIMTRLPQTLVNVRGVDKAALDEATAVWDAVAAVERTLGGSGRVLLRPSGTEPIVRVMVEASTMAEARRHAEDLADVVRDRLPAV</sequence>
<dbReference type="GO" id="GO:0006048">
    <property type="term" value="P:UDP-N-acetylglucosamine biosynthetic process"/>
    <property type="evidence" value="ECO:0007669"/>
    <property type="project" value="TreeGrafter"/>
</dbReference>
<dbReference type="NCBIfam" id="TIGR01455">
    <property type="entry name" value="glmM"/>
    <property type="match status" value="1"/>
</dbReference>
<dbReference type="InterPro" id="IPR016066">
    <property type="entry name" value="A-D-PHexomutase_CS"/>
</dbReference>
<evidence type="ECO:0000259" key="11">
    <source>
        <dbReference type="Pfam" id="PF02878"/>
    </source>
</evidence>
<keyword evidence="5 7" id="KW-0413">Isomerase</keyword>
<dbReference type="SUPFAM" id="SSF55957">
    <property type="entry name" value="Phosphoglucomutase, C-terminal domain"/>
    <property type="match status" value="1"/>
</dbReference>
<comment type="PTM">
    <text evidence="7">Activated by phosphorylation.</text>
</comment>
<comment type="cofactor">
    <cofactor evidence="7">
        <name>Mg(2+)</name>
        <dbReference type="ChEBI" id="CHEBI:18420"/>
    </cofactor>
    <text evidence="7">Binds 1 Mg(2+) ion per subunit.</text>
</comment>
<dbReference type="GO" id="GO:0000287">
    <property type="term" value="F:magnesium ion binding"/>
    <property type="evidence" value="ECO:0007669"/>
    <property type="project" value="UniProtKB-UniRule"/>
</dbReference>
<feature type="modified residue" description="Phosphoserine" evidence="7">
    <location>
        <position position="101"/>
    </location>
</feature>
<dbReference type="InterPro" id="IPR005841">
    <property type="entry name" value="Alpha-D-phosphohexomutase_SF"/>
</dbReference>
<feature type="domain" description="Alpha-D-phosphohexomutase alpha/beta/alpha" evidence="11">
    <location>
        <begin position="3"/>
        <end position="134"/>
    </location>
</feature>
<dbReference type="AlphaFoldDB" id="A0A346Y3R9"/>
<keyword evidence="4 7" id="KW-0460">Magnesium</keyword>
<feature type="binding site" description="via phosphate group" evidence="7">
    <location>
        <position position="101"/>
    </location>
    <ligand>
        <name>Mg(2+)</name>
        <dbReference type="ChEBI" id="CHEBI:18420"/>
    </ligand>
</feature>
<evidence type="ECO:0000256" key="2">
    <source>
        <dbReference type="ARBA" id="ARBA00022553"/>
    </source>
</evidence>
<evidence type="ECO:0000256" key="6">
    <source>
        <dbReference type="ARBA" id="ARBA00050364"/>
    </source>
</evidence>
<dbReference type="PANTHER" id="PTHR42946">
    <property type="entry name" value="PHOSPHOHEXOSE MUTASE"/>
    <property type="match status" value="1"/>
</dbReference>
<name>A0A346Y3R9_9ACTN</name>
<dbReference type="CDD" id="cd05802">
    <property type="entry name" value="GlmM"/>
    <property type="match status" value="1"/>
</dbReference>
<dbReference type="FunFam" id="3.30.310.50:FF:000001">
    <property type="entry name" value="Phosphoglucosamine mutase"/>
    <property type="match status" value="1"/>
</dbReference>
<evidence type="ECO:0000259" key="10">
    <source>
        <dbReference type="Pfam" id="PF00408"/>
    </source>
</evidence>
<comment type="similarity">
    <text evidence="1 7 8">Belongs to the phosphohexose mutase family.</text>
</comment>
<accession>A0A346Y3R9</accession>
<dbReference type="EMBL" id="CP031165">
    <property type="protein sequence ID" value="AXV09116.1"/>
    <property type="molecule type" value="Genomic_DNA"/>
</dbReference>
<proteinExistence type="inferred from homology"/>
<dbReference type="InterPro" id="IPR036900">
    <property type="entry name" value="A-D-PHexomutase_C_sf"/>
</dbReference>
<evidence type="ECO:0000259" key="12">
    <source>
        <dbReference type="Pfam" id="PF02879"/>
    </source>
</evidence>
<dbReference type="PRINTS" id="PR00509">
    <property type="entry name" value="PGMPMM"/>
</dbReference>
<feature type="domain" description="Alpha-D-phosphohexomutase alpha/beta/alpha" evidence="13">
    <location>
        <begin position="257"/>
        <end position="365"/>
    </location>
</feature>
<dbReference type="InterPro" id="IPR005843">
    <property type="entry name" value="A-D-PHexomutase_C"/>
</dbReference>
<dbReference type="SUPFAM" id="SSF53738">
    <property type="entry name" value="Phosphoglucomutase, first 3 domains"/>
    <property type="match status" value="3"/>
</dbReference>
<protein>
    <recommendedName>
        <fullName evidence="7 9">Phosphoglucosamine mutase</fullName>
        <ecNumber evidence="7 9">5.4.2.10</ecNumber>
    </recommendedName>
</protein>
<dbReference type="FunFam" id="3.40.120.10:FF:000003">
    <property type="entry name" value="Phosphoglucosamine mutase"/>
    <property type="match status" value="1"/>
</dbReference>
<evidence type="ECO:0000256" key="4">
    <source>
        <dbReference type="ARBA" id="ARBA00022842"/>
    </source>
</evidence>
<dbReference type="EC" id="5.4.2.10" evidence="7 9"/>
<dbReference type="Pfam" id="PF00408">
    <property type="entry name" value="PGM_PMM_IV"/>
    <property type="match status" value="1"/>
</dbReference>
<dbReference type="InterPro" id="IPR005845">
    <property type="entry name" value="A-D-PHexomutase_a/b/a-II"/>
</dbReference>
<dbReference type="GO" id="GO:0005975">
    <property type="term" value="P:carbohydrate metabolic process"/>
    <property type="evidence" value="ECO:0007669"/>
    <property type="project" value="InterPro"/>
</dbReference>
<dbReference type="OrthoDB" id="9803322at2"/>
<keyword evidence="3 7" id="KW-0479">Metal-binding</keyword>
<evidence type="ECO:0000259" key="13">
    <source>
        <dbReference type="Pfam" id="PF02880"/>
    </source>
</evidence>
<dbReference type="HAMAP" id="MF_01554_B">
    <property type="entry name" value="GlmM_B"/>
    <property type="match status" value="1"/>
</dbReference>
<dbReference type="RefSeq" id="WP_114593356.1">
    <property type="nucleotide sequence ID" value="NZ_CP031165.1"/>
</dbReference>
<evidence type="ECO:0000256" key="9">
    <source>
        <dbReference type="RuleBase" id="RU004327"/>
    </source>
</evidence>
<dbReference type="GO" id="GO:0008966">
    <property type="term" value="F:phosphoglucosamine mutase activity"/>
    <property type="evidence" value="ECO:0007669"/>
    <property type="project" value="UniProtKB-UniRule"/>
</dbReference>
<dbReference type="KEGG" id="euz:DVS28_a4451"/>
<feature type="binding site" evidence="7">
    <location>
        <position position="240"/>
    </location>
    <ligand>
        <name>Mg(2+)</name>
        <dbReference type="ChEBI" id="CHEBI:18420"/>
    </ligand>
</feature>
<dbReference type="GO" id="GO:0004615">
    <property type="term" value="F:phosphomannomutase activity"/>
    <property type="evidence" value="ECO:0007669"/>
    <property type="project" value="TreeGrafter"/>
</dbReference>
<evidence type="ECO:0000256" key="5">
    <source>
        <dbReference type="ARBA" id="ARBA00023235"/>
    </source>
</evidence>
<feature type="domain" description="Alpha-D-phosphohexomutase alpha/beta/alpha" evidence="12">
    <location>
        <begin position="156"/>
        <end position="253"/>
    </location>
</feature>
<evidence type="ECO:0000313" key="15">
    <source>
        <dbReference type="Proteomes" id="UP000264006"/>
    </source>
</evidence>
<evidence type="ECO:0000256" key="8">
    <source>
        <dbReference type="RuleBase" id="RU004326"/>
    </source>
</evidence>
<reference evidence="14 15" key="1">
    <citation type="submission" date="2018-09" db="EMBL/GenBank/DDBJ databases">
        <title>Complete genome sequence of Euzebya sp. DY32-46 isolated from seawater of Pacific Ocean.</title>
        <authorList>
            <person name="Xu L."/>
            <person name="Wu Y.-H."/>
            <person name="Xu X.-W."/>
        </authorList>
    </citation>
    <scope>NUCLEOTIDE SEQUENCE [LARGE SCALE GENOMIC DNA]</scope>
    <source>
        <strain evidence="14 15">DY32-46</strain>
    </source>
</reference>
<dbReference type="Pfam" id="PF02878">
    <property type="entry name" value="PGM_PMM_I"/>
    <property type="match status" value="1"/>
</dbReference>
<dbReference type="Pfam" id="PF02880">
    <property type="entry name" value="PGM_PMM_III"/>
    <property type="match status" value="1"/>
</dbReference>
<dbReference type="FunFam" id="3.40.120.10:FF:000001">
    <property type="entry name" value="Phosphoglucosamine mutase"/>
    <property type="match status" value="1"/>
</dbReference>
<dbReference type="PROSITE" id="PS00710">
    <property type="entry name" value="PGM_PMM"/>
    <property type="match status" value="1"/>
</dbReference>
<dbReference type="InterPro" id="IPR016055">
    <property type="entry name" value="A-D-PHexomutase_a/b/a-I/II/III"/>
</dbReference>
<evidence type="ECO:0000313" key="14">
    <source>
        <dbReference type="EMBL" id="AXV09116.1"/>
    </source>
</evidence>
<dbReference type="Proteomes" id="UP000264006">
    <property type="component" value="Chromosome"/>
</dbReference>
<dbReference type="InterPro" id="IPR005844">
    <property type="entry name" value="A-D-PHexomutase_a/b/a-I"/>
</dbReference>
<dbReference type="GO" id="GO:0005829">
    <property type="term" value="C:cytosol"/>
    <property type="evidence" value="ECO:0007669"/>
    <property type="project" value="TreeGrafter"/>
</dbReference>
<dbReference type="PANTHER" id="PTHR42946:SF1">
    <property type="entry name" value="PHOSPHOGLUCOMUTASE (ALPHA-D-GLUCOSE-1,6-BISPHOSPHATE-DEPENDENT)"/>
    <property type="match status" value="1"/>
</dbReference>
<dbReference type="Pfam" id="PF02879">
    <property type="entry name" value="PGM_PMM_II"/>
    <property type="match status" value="1"/>
</dbReference>
<dbReference type="InterPro" id="IPR006352">
    <property type="entry name" value="GlmM_bact"/>
</dbReference>
<gene>
    <name evidence="7" type="primary">glmM</name>
    <name evidence="14" type="ORF">DVS28_a4451</name>
</gene>
<keyword evidence="2 7" id="KW-0597">Phosphoprotein</keyword>
<feature type="binding site" evidence="7">
    <location>
        <position position="242"/>
    </location>
    <ligand>
        <name>Mg(2+)</name>
        <dbReference type="ChEBI" id="CHEBI:18420"/>
    </ligand>
</feature>
<dbReference type="Gene3D" id="3.40.120.10">
    <property type="entry name" value="Alpha-D-Glucose-1,6-Bisphosphate, subunit A, domain 3"/>
    <property type="match status" value="3"/>
</dbReference>
<evidence type="ECO:0000256" key="1">
    <source>
        <dbReference type="ARBA" id="ARBA00010231"/>
    </source>
</evidence>
<feature type="binding site" evidence="7">
    <location>
        <position position="244"/>
    </location>
    <ligand>
        <name>Mg(2+)</name>
        <dbReference type="ChEBI" id="CHEBI:18420"/>
    </ligand>
</feature>
<comment type="function">
    <text evidence="7 9">Catalyzes the conversion of glucosamine-6-phosphate to glucosamine-1-phosphate.</text>
</comment>
<dbReference type="GO" id="GO:0009252">
    <property type="term" value="P:peptidoglycan biosynthetic process"/>
    <property type="evidence" value="ECO:0007669"/>
    <property type="project" value="TreeGrafter"/>
</dbReference>
<dbReference type="Gene3D" id="3.30.310.50">
    <property type="entry name" value="Alpha-D-phosphohexomutase, C-terminal domain"/>
    <property type="match status" value="1"/>
</dbReference>
<comment type="catalytic activity">
    <reaction evidence="6 7 9">
        <text>alpha-D-glucosamine 1-phosphate = D-glucosamine 6-phosphate</text>
        <dbReference type="Rhea" id="RHEA:23424"/>
        <dbReference type="ChEBI" id="CHEBI:58516"/>
        <dbReference type="ChEBI" id="CHEBI:58725"/>
        <dbReference type="EC" id="5.4.2.10"/>
    </reaction>
</comment>
<dbReference type="InterPro" id="IPR005846">
    <property type="entry name" value="A-D-PHexomutase_a/b/a-III"/>
</dbReference>
<feature type="domain" description="Alpha-D-phosphohexomutase C-terminal" evidence="10">
    <location>
        <begin position="371"/>
        <end position="437"/>
    </location>
</feature>
<organism evidence="14 15">
    <name type="scientific">Euzebya pacifica</name>
    <dbReference type="NCBI Taxonomy" id="1608957"/>
    <lineage>
        <taxon>Bacteria</taxon>
        <taxon>Bacillati</taxon>
        <taxon>Actinomycetota</taxon>
        <taxon>Nitriliruptoria</taxon>
        <taxon>Euzebyales</taxon>
    </lineage>
</organism>
<evidence type="ECO:0000256" key="7">
    <source>
        <dbReference type="HAMAP-Rule" id="MF_01554"/>
    </source>
</evidence>
<feature type="active site" description="Phosphoserine intermediate" evidence="7">
    <location>
        <position position="101"/>
    </location>
</feature>
<keyword evidence="15" id="KW-1185">Reference proteome</keyword>
<evidence type="ECO:0000256" key="3">
    <source>
        <dbReference type="ARBA" id="ARBA00022723"/>
    </source>
</evidence>
<dbReference type="InterPro" id="IPR050060">
    <property type="entry name" value="Phosphoglucosamine_mutase"/>
</dbReference>